<organism evidence="1 2">
    <name type="scientific">Rotaria sordida</name>
    <dbReference type="NCBI Taxonomy" id="392033"/>
    <lineage>
        <taxon>Eukaryota</taxon>
        <taxon>Metazoa</taxon>
        <taxon>Spiralia</taxon>
        <taxon>Gnathifera</taxon>
        <taxon>Rotifera</taxon>
        <taxon>Eurotatoria</taxon>
        <taxon>Bdelloidea</taxon>
        <taxon>Philodinida</taxon>
        <taxon>Philodinidae</taxon>
        <taxon>Rotaria</taxon>
    </lineage>
</organism>
<dbReference type="EMBL" id="CAJNOU010020089">
    <property type="protein sequence ID" value="CAF1584469.1"/>
    <property type="molecule type" value="Genomic_DNA"/>
</dbReference>
<sequence length="56" mass="6458">EVIDKTTDPVGNRCLHQKDFCSNSTDMCDENGSYCSANGPHHLFFANVFKYFYFRS</sequence>
<name>A0A815ZMS9_9BILA</name>
<proteinExistence type="predicted"/>
<evidence type="ECO:0000313" key="1">
    <source>
        <dbReference type="EMBL" id="CAF1584469.1"/>
    </source>
</evidence>
<protein>
    <submittedName>
        <fullName evidence="1">Uncharacterized protein</fullName>
    </submittedName>
</protein>
<reference evidence="1" key="1">
    <citation type="submission" date="2021-02" db="EMBL/GenBank/DDBJ databases">
        <authorList>
            <person name="Nowell W R."/>
        </authorList>
    </citation>
    <scope>NUCLEOTIDE SEQUENCE</scope>
</reference>
<evidence type="ECO:0000313" key="2">
    <source>
        <dbReference type="Proteomes" id="UP000663889"/>
    </source>
</evidence>
<gene>
    <name evidence="1" type="ORF">SEV965_LOCUS39971</name>
</gene>
<dbReference type="Proteomes" id="UP000663889">
    <property type="component" value="Unassembled WGS sequence"/>
</dbReference>
<accession>A0A815ZMS9</accession>
<comment type="caution">
    <text evidence="1">The sequence shown here is derived from an EMBL/GenBank/DDBJ whole genome shotgun (WGS) entry which is preliminary data.</text>
</comment>
<dbReference type="AlphaFoldDB" id="A0A815ZMS9"/>
<feature type="non-terminal residue" evidence="1">
    <location>
        <position position="1"/>
    </location>
</feature>